<evidence type="ECO:0000313" key="4">
    <source>
        <dbReference type="EMBL" id="MFC5140305.1"/>
    </source>
</evidence>
<feature type="region of interest" description="Disordered" evidence="3">
    <location>
        <begin position="1"/>
        <end position="88"/>
    </location>
</feature>
<evidence type="ECO:0000256" key="1">
    <source>
        <dbReference type="ARBA" id="ARBA00008909"/>
    </source>
</evidence>
<protein>
    <submittedName>
        <fullName evidence="4">Protein rep</fullName>
    </submittedName>
</protein>
<comment type="similarity">
    <text evidence="1">Belongs to the Gram-positive plasmids replication protein type 1 family.</text>
</comment>
<feature type="compositionally biased region" description="Basic and acidic residues" evidence="3">
    <location>
        <begin position="35"/>
        <end position="44"/>
    </location>
</feature>
<reference evidence="5" key="1">
    <citation type="journal article" date="2019" name="Int. J. Syst. Evol. Microbiol.">
        <title>The Global Catalogue of Microorganisms (GCM) 10K type strain sequencing project: providing services to taxonomists for standard genome sequencing and annotation.</title>
        <authorList>
            <consortium name="The Broad Institute Genomics Platform"/>
            <consortium name="The Broad Institute Genome Sequencing Center for Infectious Disease"/>
            <person name="Wu L."/>
            <person name="Ma J."/>
        </authorList>
    </citation>
    <scope>NUCLEOTIDE SEQUENCE [LARGE SCALE GENOMIC DNA]</scope>
    <source>
        <strain evidence="5">XZYJ18</strain>
    </source>
</reference>
<name>A0ABV9ZGM0_9PSEU</name>
<dbReference type="Pfam" id="PF01446">
    <property type="entry name" value="Rep_1"/>
    <property type="match status" value="1"/>
</dbReference>
<evidence type="ECO:0000313" key="5">
    <source>
        <dbReference type="Proteomes" id="UP001596175"/>
    </source>
</evidence>
<proteinExistence type="inferred from homology"/>
<accession>A0ABV9ZGM0</accession>
<evidence type="ECO:0000256" key="2">
    <source>
        <dbReference type="ARBA" id="ARBA00022705"/>
    </source>
</evidence>
<comment type="caution">
    <text evidence="4">The sequence shown here is derived from an EMBL/GenBank/DDBJ whole genome shotgun (WGS) entry which is preliminary data.</text>
</comment>
<evidence type="ECO:0000256" key="3">
    <source>
        <dbReference type="SAM" id="MobiDB-lite"/>
    </source>
</evidence>
<sequence length="470" mass="50764">MGDRPCSPSWEPRPAGGAFPVGDHDLADRASSAPEEARGRDGAETRVIARARAAGGGAARPPGAGLGNTWASLPAEPGHPGGEADEAQLADERRRARHGLRRGLRKVTSLDSLRRCGKVTRTGTGAPILRTGGGHAAGFTGLVSCGSVWACPCCAAKVAAERASDLATVLEKVHAEGGSSWMVTLTLRHNASQPLAELWSAVAKAWERVTSGRGWTVDSVGLRGWAKVTEVTHSPRNGWHTHLHAVLCFGQDLDEDVAQRIAMRMWRRWDAQLRRDGLDSTPVHGVQAERVRPGHNGLAEYFVKAAREVTSPITKESRAGRSPFAIGRDAAETGDARDIALWREFEQASHRRRQLTWSTKSRDLRAWAGLRRERTDEEIAQDEGAGEDQIALTRETWSEIGDTTASDELRWVADRDGIVAAGRWLDARGLTWSSPAAAPRRGRVCDRPRPVSGARAVLVAPRRGGVSGRA</sequence>
<gene>
    <name evidence="4" type="ORF">ACFPK1_18845</name>
</gene>
<keyword evidence="2" id="KW-0235">DNA replication</keyword>
<dbReference type="InterPro" id="IPR000989">
    <property type="entry name" value="Rep"/>
</dbReference>
<organism evidence="4 5">
    <name type="scientific">Actinomycetospora rhizophila</name>
    <dbReference type="NCBI Taxonomy" id="1416876"/>
    <lineage>
        <taxon>Bacteria</taxon>
        <taxon>Bacillati</taxon>
        <taxon>Actinomycetota</taxon>
        <taxon>Actinomycetes</taxon>
        <taxon>Pseudonocardiales</taxon>
        <taxon>Pseudonocardiaceae</taxon>
        <taxon>Actinomycetospora</taxon>
    </lineage>
</organism>
<dbReference type="Proteomes" id="UP001596175">
    <property type="component" value="Unassembled WGS sequence"/>
</dbReference>
<dbReference type="EMBL" id="JBHSKG010000010">
    <property type="protein sequence ID" value="MFC5140305.1"/>
    <property type="molecule type" value="Genomic_DNA"/>
</dbReference>
<dbReference type="RefSeq" id="WP_378022641.1">
    <property type="nucleotide sequence ID" value="NZ_JBHSKG010000010.1"/>
</dbReference>
<keyword evidence="5" id="KW-1185">Reference proteome</keyword>